<dbReference type="RefSeq" id="WP_183672626.1">
    <property type="nucleotide sequence ID" value="NZ_CBCRYX010000003.1"/>
</dbReference>
<dbReference type="InterPro" id="IPR027417">
    <property type="entry name" value="P-loop_NTPase"/>
</dbReference>
<evidence type="ECO:0000313" key="2">
    <source>
        <dbReference type="Proteomes" id="UP000579136"/>
    </source>
</evidence>
<comment type="caution">
    <text evidence="1">The sequence shown here is derived from an EMBL/GenBank/DDBJ whole genome shotgun (WGS) entry which is preliminary data.</text>
</comment>
<protein>
    <submittedName>
        <fullName evidence="1">Uncharacterized protein</fullName>
    </submittedName>
</protein>
<keyword evidence="2" id="KW-1185">Reference proteome</keyword>
<name>A0A9Q2CXD5_9STAP</name>
<dbReference type="EMBL" id="JACHHF010000001">
    <property type="protein sequence ID" value="MBB5175190.1"/>
    <property type="molecule type" value="Genomic_DNA"/>
</dbReference>
<reference evidence="1 2" key="1">
    <citation type="submission" date="2020-08" db="EMBL/GenBank/DDBJ databases">
        <title>Genomic Encyclopedia of Type Strains, Phase IV (KMG-IV): sequencing the most valuable type-strain genomes for metagenomic binning, comparative biology and taxonomic classification.</title>
        <authorList>
            <person name="Goeker M."/>
        </authorList>
    </citation>
    <scope>NUCLEOTIDE SEQUENCE [LARGE SCALE GENOMIC DNA]</scope>
    <source>
        <strain evidence="1 2">DSM 19163</strain>
    </source>
</reference>
<accession>A0A9Q2CXD5</accession>
<gene>
    <name evidence="1" type="ORF">HNQ45_000048</name>
</gene>
<dbReference type="AlphaFoldDB" id="A0A9Q2CXD5"/>
<proteinExistence type="predicted"/>
<sequence>MHGIIGNSDLLNFELTGVYDYPFSPYIGKTTKETIYGIEKKDLLIESYKNINWSDNFDTLILEHTYTLDTMFKMNFKDYFEKKAKKYNKQIYYLDNVKVEENDNSFSPYLNTTNFTLNSSGMLHKILVPVIAIVGTSPEQGKFNTQLELRREFIKIIIM</sequence>
<organism evidence="1 2">
    <name type="scientific">Nosocomiicoccus ampullae</name>
    <dbReference type="NCBI Taxonomy" id="489910"/>
    <lineage>
        <taxon>Bacteria</taxon>
        <taxon>Bacillati</taxon>
        <taxon>Bacillota</taxon>
        <taxon>Bacilli</taxon>
        <taxon>Bacillales</taxon>
        <taxon>Staphylococcaceae</taxon>
        <taxon>Nosocomiicoccus</taxon>
    </lineage>
</organism>
<evidence type="ECO:0000313" key="1">
    <source>
        <dbReference type="EMBL" id="MBB5175190.1"/>
    </source>
</evidence>
<dbReference type="Proteomes" id="UP000579136">
    <property type="component" value="Unassembled WGS sequence"/>
</dbReference>
<dbReference type="Gene3D" id="3.40.50.300">
    <property type="entry name" value="P-loop containing nucleotide triphosphate hydrolases"/>
    <property type="match status" value="1"/>
</dbReference>